<feature type="region of interest" description="Disordered" evidence="1">
    <location>
        <begin position="539"/>
        <end position="574"/>
    </location>
</feature>
<feature type="compositionally biased region" description="Low complexity" evidence="1">
    <location>
        <begin position="1536"/>
        <end position="1557"/>
    </location>
</feature>
<feature type="region of interest" description="Disordered" evidence="1">
    <location>
        <begin position="1419"/>
        <end position="1448"/>
    </location>
</feature>
<feature type="region of interest" description="Disordered" evidence="1">
    <location>
        <begin position="1493"/>
        <end position="1590"/>
    </location>
</feature>
<feature type="region of interest" description="Disordered" evidence="1">
    <location>
        <begin position="908"/>
        <end position="943"/>
    </location>
</feature>
<reference evidence="3" key="2">
    <citation type="journal article" date="2021" name="Sci. Data">
        <title>Chromosome-scale genome sequencing, assembly and annotation of six genomes from subfamily Leishmaniinae.</title>
        <authorList>
            <person name="Almutairi H."/>
            <person name="Urbaniak M.D."/>
            <person name="Bates M.D."/>
            <person name="Jariyapan N."/>
            <person name="Kwakye-Nuako G."/>
            <person name="Thomaz Soccol V."/>
            <person name="Al-Salem W.S."/>
            <person name="Dillon R.J."/>
            <person name="Bates P.A."/>
            <person name="Gatherer D."/>
        </authorList>
    </citation>
    <scope>NUCLEOTIDE SEQUENCE [LARGE SCALE GENOMIC DNA]</scope>
</reference>
<evidence type="ECO:0008006" key="4">
    <source>
        <dbReference type="Google" id="ProtNLM"/>
    </source>
</evidence>
<dbReference type="Proteomes" id="UP000674143">
    <property type="component" value="Unassembled WGS sequence"/>
</dbReference>
<feature type="compositionally biased region" description="Polar residues" evidence="1">
    <location>
        <begin position="549"/>
        <end position="564"/>
    </location>
</feature>
<dbReference type="GeneID" id="92362170"/>
<feature type="region of interest" description="Disordered" evidence="1">
    <location>
        <begin position="155"/>
        <end position="178"/>
    </location>
</feature>
<dbReference type="SMR" id="A0A836KV46"/>
<comment type="caution">
    <text evidence="2">The sequence shown here is derived from an EMBL/GenBank/DDBJ whole genome shotgun (WGS) entry which is preliminary data.</text>
</comment>
<sequence>MPPIPVHADLVGADHIFVQRILSTTPHRAVASARSPTAAARSGLERRTLSSRGLPTPAGVSAGVDCREAAAVSALTAPVGMSQNNGDVSFPWPLGVVETFAAFLHSMQPASPPLSEAMSLSGSQTARAAPCSTIQDIVAGDDQPSLIVPIPRQPQLPSPAGSAFRSMSSLPSAPTPPPYVEAPTPQAAFGAGAFTSAQDLVAHVRLLLRWTVVASRRRRRVVVTGDDLAGELALTSLSSSLLPITSASERAFNANTSSLSYPPQHGAPSTGSAATTRSSHFADGDIALVSDRVDAVLPTWAYLSSHIADATPPALVMPTPTGALARDESLTEASAGGSLHRGSHSCNSSMASSIVGGVPHPLLLMPAAPAIVDERVDRESCLYPYGLAEACALAQRRRLGSKAAAGAASALSSLHLLRLELQVDVERVSPAVRNVAPVERQRMLNQALAEFSLTGVLPTTVLRGVLNDAALRLLGGVDSEVLRRVAGEVDLATPADVKPHNGVAPSGSTVPAVAAHSRRRRAMPLSLHVHAHQGTPHVAAAATADRPLPSTSVRSAAASTNAGETDSPLRMPTGATTTPTRLILTMLVHVQQTSATFTAPEAQEMSAAHEDQRSQVNGQEREGAAVTVEAVAPFSTAAGATARMDDTAAASLASAIVPYLFPLTFGLSSFTAKLSLSTAVDYDALRTEATVLNAEGLSSSTVEAVKEEVAASSAGIADMQAAEFGEDAAVQPLTWQDISVSAVRALCGVPELQPLPTPAPMMPFSSPSTGGTGSATTSLTQQPILKRLRWSKSLAPEAAAAIATVAQSVVVTAAAASVHASETVSDTAADQGMGLGCSAKRRLVEENEEKAEIGPGSAVAEYVRRWDVDKEIEALTSAVEAVHCCVGAIGGRARLLWALAETGECETEAGEADGGGGSNGAVSYGSAVSGEQPQQEAREGRRSTVVLAATNGSSTTGTAHRRRCAGHHAGLQGVMEAAQEVFACGLTLLIATGLSVSEPLESSEAFFTAERATAGDAEKRRADSRTVFVSILASPDDSEDSAVAHECGMAQELRRWFYGYDRYLSAYLYAPLKQLQVLMAETIGRAATTPRAATAASIMQNGNRGRNRVPNTTRRAVPGSQTIVKETRRHRRHATDVKASQGDAKSDGAGVAEEADGHAVDPLVLPVLSIAKATVQLCRTMAGKSAPLHDAVAVASCKELSSRQHIPTTAAGGGVHPLHERVASLVDTITSVLRLLEAEERRWAALQEPVEVLKGRWCDMWAIINEEHAQRCAKAQSLLVNLERQMRSKLVMEEALGFSSAEAEYVIDAAAVSAAANSDPVAAALAADSGSASAGTVELDELSAPASESDARNERRVTQQPTRAPVATLSSMPDLCEDGLSRAPSLELPQPEVLIAKESAEGRATAGANECLEVAVEKALLSPSPPTRSRASHDEQEEAEAEQGGVLQDAFVEKVAMVENSEAGESGGDDGVEASAEKLPDEFVTFVEAATPSPPALLPTAASSHPTTAPRQELMSQCHQPNQNGRAKRSRRAQMTQAQSQARPRSRATASRALTSQNGAAPSTSLPNVRALTAASSSSARPSQQWGAAADTDAGAGAAASVKGGLALALRKLQPPSTLAPLYVDEAVLRQATPFVAIGAVLFLLLILL</sequence>
<dbReference type="EMBL" id="JAFHLR010000007">
    <property type="protein sequence ID" value="KAG5486847.1"/>
    <property type="molecule type" value="Genomic_DNA"/>
</dbReference>
<reference evidence="3" key="1">
    <citation type="journal article" date="2021" name="Microbiol. Resour. Announc.">
        <title>LGAAP: Leishmaniinae Genome Assembly and Annotation Pipeline.</title>
        <authorList>
            <person name="Almutairi H."/>
            <person name="Urbaniak M.D."/>
            <person name="Bates M.D."/>
            <person name="Jariyapan N."/>
            <person name="Kwakye-Nuako G."/>
            <person name="Thomaz-Soccol V."/>
            <person name="Al-Salem W.S."/>
            <person name="Dillon R.J."/>
            <person name="Bates P.A."/>
            <person name="Gatherer D."/>
        </authorList>
    </citation>
    <scope>NUCLEOTIDE SEQUENCE [LARGE SCALE GENOMIC DNA]</scope>
</reference>
<accession>A0A836KV46</accession>
<evidence type="ECO:0000256" key="1">
    <source>
        <dbReference type="SAM" id="MobiDB-lite"/>
    </source>
</evidence>
<feature type="region of interest" description="Disordered" evidence="1">
    <location>
        <begin position="255"/>
        <end position="276"/>
    </location>
</feature>
<feature type="compositionally biased region" description="Low complexity" evidence="1">
    <location>
        <begin position="920"/>
        <end position="931"/>
    </location>
</feature>
<organism evidence="2 3">
    <name type="scientific">Leishmania orientalis</name>
    <dbReference type="NCBI Taxonomy" id="2249476"/>
    <lineage>
        <taxon>Eukaryota</taxon>
        <taxon>Discoba</taxon>
        <taxon>Euglenozoa</taxon>
        <taxon>Kinetoplastea</taxon>
        <taxon>Metakinetoplastina</taxon>
        <taxon>Trypanosomatida</taxon>
        <taxon>Trypanosomatidae</taxon>
        <taxon>Leishmaniinae</taxon>
        <taxon>Leishmania</taxon>
    </lineage>
</organism>
<dbReference type="KEGG" id="loi:92362170"/>
<feature type="region of interest" description="Disordered" evidence="1">
    <location>
        <begin position="1340"/>
        <end position="1369"/>
    </location>
</feature>
<evidence type="ECO:0000313" key="2">
    <source>
        <dbReference type="EMBL" id="KAG5486847.1"/>
    </source>
</evidence>
<feature type="region of interest" description="Disordered" evidence="1">
    <location>
        <begin position="1125"/>
        <end position="1149"/>
    </location>
</feature>
<proteinExistence type="predicted"/>
<feature type="compositionally biased region" description="Polar residues" evidence="1">
    <location>
        <begin position="1558"/>
        <end position="1567"/>
    </location>
</feature>
<keyword evidence="3" id="KW-1185">Reference proteome</keyword>
<name>A0A836KV46_9TRYP</name>
<protein>
    <recommendedName>
        <fullName evidence="4">Cysteine peptidase B (CPB)</fullName>
    </recommendedName>
</protein>
<feature type="compositionally biased region" description="Polar residues" evidence="1">
    <location>
        <begin position="1505"/>
        <end position="1525"/>
    </location>
</feature>
<gene>
    <name evidence="2" type="ORF">LSCM4_06313</name>
</gene>
<feature type="compositionally biased region" description="Low complexity" evidence="1">
    <location>
        <begin position="32"/>
        <end position="42"/>
    </location>
</feature>
<evidence type="ECO:0000313" key="3">
    <source>
        <dbReference type="Proteomes" id="UP000674143"/>
    </source>
</evidence>
<dbReference type="RefSeq" id="XP_067065641.1">
    <property type="nucleotide sequence ID" value="XM_067208236.1"/>
</dbReference>
<feature type="region of interest" description="Disordered" evidence="1">
    <location>
        <begin position="32"/>
        <end position="56"/>
    </location>
</feature>